<evidence type="ECO:0008006" key="3">
    <source>
        <dbReference type="Google" id="ProtNLM"/>
    </source>
</evidence>
<comment type="caution">
    <text evidence="1">The sequence shown here is derived from an EMBL/GenBank/DDBJ whole genome shotgun (WGS) entry which is preliminary data.</text>
</comment>
<sequence>MKVLQSGFCWPSLFKDALTMCKNIMPLNPILIIDLFDVWALTSWDLFLCPLATPTSWWQWTMFLNELKRSRANAMITKLFSNFSKRTSSLDLEYPRL</sequence>
<reference evidence="1 2" key="1">
    <citation type="journal article" date="2018" name="PLoS Genet.">
        <title>Population sequencing reveals clonal diversity and ancestral inbreeding in the grapevine cultivar Chardonnay.</title>
        <authorList>
            <person name="Roach M.J."/>
            <person name="Johnson D.L."/>
            <person name="Bohlmann J."/>
            <person name="van Vuuren H.J."/>
            <person name="Jones S.J."/>
            <person name="Pretorius I.S."/>
            <person name="Schmidt S.A."/>
            <person name="Borneman A.R."/>
        </authorList>
    </citation>
    <scope>NUCLEOTIDE SEQUENCE [LARGE SCALE GENOMIC DNA]</scope>
    <source>
        <strain evidence="2">cv. Chardonnay</strain>
        <tissue evidence="1">Leaf</tissue>
    </source>
</reference>
<dbReference type="Proteomes" id="UP000288805">
    <property type="component" value="Unassembled WGS sequence"/>
</dbReference>
<name>A0A438KI87_VITVI</name>
<gene>
    <name evidence="1" type="ORF">CK203_002403</name>
</gene>
<evidence type="ECO:0000313" key="1">
    <source>
        <dbReference type="EMBL" id="RVX20935.1"/>
    </source>
</evidence>
<protein>
    <recommendedName>
        <fullName evidence="3">Integrase zinc-binding domain-containing protein</fullName>
    </recommendedName>
</protein>
<proteinExistence type="predicted"/>
<evidence type="ECO:0000313" key="2">
    <source>
        <dbReference type="Proteomes" id="UP000288805"/>
    </source>
</evidence>
<dbReference type="AlphaFoldDB" id="A0A438KI87"/>
<dbReference type="EMBL" id="QGNW01000006">
    <property type="protein sequence ID" value="RVX20935.1"/>
    <property type="molecule type" value="Genomic_DNA"/>
</dbReference>
<organism evidence="1 2">
    <name type="scientific">Vitis vinifera</name>
    <name type="common">Grape</name>
    <dbReference type="NCBI Taxonomy" id="29760"/>
    <lineage>
        <taxon>Eukaryota</taxon>
        <taxon>Viridiplantae</taxon>
        <taxon>Streptophyta</taxon>
        <taxon>Embryophyta</taxon>
        <taxon>Tracheophyta</taxon>
        <taxon>Spermatophyta</taxon>
        <taxon>Magnoliopsida</taxon>
        <taxon>eudicotyledons</taxon>
        <taxon>Gunneridae</taxon>
        <taxon>Pentapetalae</taxon>
        <taxon>rosids</taxon>
        <taxon>Vitales</taxon>
        <taxon>Vitaceae</taxon>
        <taxon>Viteae</taxon>
        <taxon>Vitis</taxon>
    </lineage>
</organism>
<accession>A0A438KI87</accession>